<comment type="similarity">
    <text evidence="2 7">Belongs to the XK family.</text>
</comment>
<reference evidence="8 9" key="1">
    <citation type="journal article" date="2018" name="Nat. Ecol. Evol.">
        <title>Shark genomes provide insights into elasmobranch evolution and the origin of vertebrates.</title>
        <authorList>
            <person name="Hara Y"/>
            <person name="Yamaguchi K"/>
            <person name="Onimaru K"/>
            <person name="Kadota M"/>
            <person name="Koyanagi M"/>
            <person name="Keeley SD"/>
            <person name="Tatsumi K"/>
            <person name="Tanaka K"/>
            <person name="Motone F"/>
            <person name="Kageyama Y"/>
            <person name="Nozu R"/>
            <person name="Adachi N"/>
            <person name="Nishimura O"/>
            <person name="Nakagawa R"/>
            <person name="Tanegashima C"/>
            <person name="Kiyatake I"/>
            <person name="Matsumoto R"/>
            <person name="Murakumo K"/>
            <person name="Nishida K"/>
            <person name="Terakita A"/>
            <person name="Kuratani S"/>
            <person name="Sato K"/>
            <person name="Hyodo S Kuraku.S."/>
        </authorList>
    </citation>
    <scope>NUCLEOTIDE SEQUENCE [LARGE SCALE GENOMIC DNA]</scope>
</reference>
<accession>A0A401PQN0</accession>
<evidence type="ECO:0000256" key="2">
    <source>
        <dbReference type="ARBA" id="ARBA00008789"/>
    </source>
</evidence>
<comment type="caution">
    <text evidence="7">Lacks conserved residue(s) required for the propagation of feature annotation.</text>
</comment>
<keyword evidence="9" id="KW-1185">Reference proteome</keyword>
<evidence type="ECO:0000256" key="3">
    <source>
        <dbReference type="ARBA" id="ARBA00022475"/>
    </source>
</evidence>
<dbReference type="PANTHER" id="PTHR16024">
    <property type="entry name" value="XK-RELATED PROTEIN"/>
    <property type="match status" value="1"/>
</dbReference>
<keyword evidence="6 7" id="KW-0472">Membrane</keyword>
<evidence type="ECO:0000313" key="8">
    <source>
        <dbReference type="EMBL" id="GCB75425.1"/>
    </source>
</evidence>
<evidence type="ECO:0000256" key="1">
    <source>
        <dbReference type="ARBA" id="ARBA00004651"/>
    </source>
</evidence>
<dbReference type="InterPro" id="IPR018629">
    <property type="entry name" value="XK-rel"/>
</dbReference>
<comment type="subcellular location">
    <subcellularLocation>
        <location evidence="1">Cell membrane</location>
        <topology evidence="1">Multi-pass membrane protein</topology>
    </subcellularLocation>
    <subcellularLocation>
        <location evidence="7">Membrane</location>
        <topology evidence="7">Multi-pass membrane protein</topology>
    </subcellularLocation>
</comment>
<organism evidence="8 9">
    <name type="scientific">Scyliorhinus torazame</name>
    <name type="common">Cloudy catshark</name>
    <name type="synonym">Catulus torazame</name>
    <dbReference type="NCBI Taxonomy" id="75743"/>
    <lineage>
        <taxon>Eukaryota</taxon>
        <taxon>Metazoa</taxon>
        <taxon>Chordata</taxon>
        <taxon>Craniata</taxon>
        <taxon>Vertebrata</taxon>
        <taxon>Chondrichthyes</taxon>
        <taxon>Elasmobranchii</taxon>
        <taxon>Galeomorphii</taxon>
        <taxon>Galeoidea</taxon>
        <taxon>Carcharhiniformes</taxon>
        <taxon>Scyliorhinidae</taxon>
        <taxon>Scyliorhinus</taxon>
    </lineage>
</organism>
<proteinExistence type="inferred from homology"/>
<keyword evidence="5 7" id="KW-1133">Transmembrane helix</keyword>
<sequence>MDVTEGVWVVTKVLVVTVTLISATILQSFSWSWYKDDEERMDCPHNQACKNAGLCVMHIFQMGMPLRFIKALVTGYKAAFKQEDTHMAVIYEVTDLSMLRLFEAFLETIPQLVLQTFILLVSADREYIQYGSVIASCMSISWATLDYYAALKKSLSTQRRLTCGFPYKLQLMKTLIILKGFLMKLMESCLKFQQ</sequence>
<evidence type="ECO:0000256" key="4">
    <source>
        <dbReference type="ARBA" id="ARBA00022692"/>
    </source>
</evidence>
<keyword evidence="4 7" id="KW-0812">Transmembrane</keyword>
<name>A0A401PQN0_SCYTO</name>
<dbReference type="EMBL" id="BFAA01008640">
    <property type="protein sequence ID" value="GCB75425.1"/>
    <property type="molecule type" value="Genomic_DNA"/>
</dbReference>
<protein>
    <recommendedName>
        <fullName evidence="7">XK-related protein</fullName>
    </recommendedName>
</protein>
<keyword evidence="3" id="KW-1003">Cell membrane</keyword>
<dbReference type="InterPro" id="IPR050895">
    <property type="entry name" value="XK-related_scramblase"/>
</dbReference>
<evidence type="ECO:0000256" key="5">
    <source>
        <dbReference type="ARBA" id="ARBA00022989"/>
    </source>
</evidence>
<evidence type="ECO:0000256" key="7">
    <source>
        <dbReference type="RuleBase" id="RU910716"/>
    </source>
</evidence>
<feature type="transmembrane region" description="Helical" evidence="7">
    <location>
        <begin position="6"/>
        <end position="26"/>
    </location>
</feature>
<comment type="caution">
    <text evidence="8">The sequence shown here is derived from an EMBL/GenBank/DDBJ whole genome shotgun (WGS) entry which is preliminary data.</text>
</comment>
<dbReference type="AlphaFoldDB" id="A0A401PQN0"/>
<evidence type="ECO:0000313" key="9">
    <source>
        <dbReference type="Proteomes" id="UP000288216"/>
    </source>
</evidence>
<dbReference type="Pfam" id="PF09815">
    <property type="entry name" value="XK-related"/>
    <property type="match status" value="1"/>
</dbReference>
<evidence type="ECO:0000256" key="6">
    <source>
        <dbReference type="ARBA" id="ARBA00023136"/>
    </source>
</evidence>
<dbReference type="Proteomes" id="UP000288216">
    <property type="component" value="Unassembled WGS sequence"/>
</dbReference>
<dbReference type="OMA" id="DEERMDC"/>
<gene>
    <name evidence="8" type="ORF">scyTo_0015321</name>
</gene>
<dbReference type="OrthoDB" id="8190653at2759"/>
<dbReference type="PANTHER" id="PTHR16024:SF13">
    <property type="entry name" value="XK-RELATED PROTEIN 9"/>
    <property type="match status" value="1"/>
</dbReference>
<dbReference type="GO" id="GO:0005886">
    <property type="term" value="C:plasma membrane"/>
    <property type="evidence" value="ECO:0007669"/>
    <property type="project" value="UniProtKB-SubCell"/>
</dbReference>